<dbReference type="KEGG" id="fvr:FVEG_16221"/>
<evidence type="ECO:0000313" key="2">
    <source>
        <dbReference type="Proteomes" id="UP000009096"/>
    </source>
</evidence>
<organism evidence="1 2">
    <name type="scientific">Gibberella moniliformis (strain M3125 / FGSC 7600)</name>
    <name type="common">Maize ear and stalk rot fungus</name>
    <name type="synonym">Fusarium verticillioides</name>
    <dbReference type="NCBI Taxonomy" id="334819"/>
    <lineage>
        <taxon>Eukaryota</taxon>
        <taxon>Fungi</taxon>
        <taxon>Dikarya</taxon>
        <taxon>Ascomycota</taxon>
        <taxon>Pezizomycotina</taxon>
        <taxon>Sordariomycetes</taxon>
        <taxon>Hypocreomycetidae</taxon>
        <taxon>Hypocreales</taxon>
        <taxon>Nectriaceae</taxon>
        <taxon>Fusarium</taxon>
        <taxon>Fusarium fujikuroi species complex</taxon>
    </lineage>
</organism>
<dbReference type="GeneID" id="30073097"/>
<proteinExistence type="predicted"/>
<name>W7M8R5_GIBM7</name>
<dbReference type="RefSeq" id="XP_018754149.1">
    <property type="nucleotide sequence ID" value="XM_018905453.1"/>
</dbReference>
<keyword evidence="2" id="KW-1185">Reference proteome</keyword>
<dbReference type="EMBL" id="DS022251">
    <property type="protein sequence ID" value="EWG47958.1"/>
    <property type="molecule type" value="Genomic_DNA"/>
</dbReference>
<gene>
    <name evidence="1" type="ORF">FVEG_16221</name>
</gene>
<sequence length="137" mass="14696">MSTTGQSRADFRFRHSGTDTRMLVTCSFGSHCLAFVASRLVLPLYLAAPMKQPSYVDNEWIILVACACICACTPRLSQPALQRPSEPTSPVSGLGASILVPAETHLASKSTYTLQGTCIVCTSSINGFVEAKKENPL</sequence>
<dbReference type="Proteomes" id="UP000009096">
    <property type="component" value="Chromosome 3"/>
</dbReference>
<dbReference type="AlphaFoldDB" id="W7M8R5"/>
<reference evidence="1 2" key="1">
    <citation type="journal article" date="2010" name="Nature">
        <title>Comparative genomics reveals mobile pathogenicity chromosomes in Fusarium.</title>
        <authorList>
            <person name="Ma L.J."/>
            <person name="van der Does H.C."/>
            <person name="Borkovich K.A."/>
            <person name="Coleman J.J."/>
            <person name="Daboussi M.J."/>
            <person name="Di Pietro A."/>
            <person name="Dufresne M."/>
            <person name="Freitag M."/>
            <person name="Grabherr M."/>
            <person name="Henrissat B."/>
            <person name="Houterman P.M."/>
            <person name="Kang S."/>
            <person name="Shim W.B."/>
            <person name="Woloshuk C."/>
            <person name="Xie X."/>
            <person name="Xu J.R."/>
            <person name="Antoniw J."/>
            <person name="Baker S.E."/>
            <person name="Bluhm B.H."/>
            <person name="Breakspear A."/>
            <person name="Brown D.W."/>
            <person name="Butchko R.A."/>
            <person name="Chapman S."/>
            <person name="Coulson R."/>
            <person name="Coutinho P.M."/>
            <person name="Danchin E.G."/>
            <person name="Diener A."/>
            <person name="Gale L.R."/>
            <person name="Gardiner D.M."/>
            <person name="Goff S."/>
            <person name="Hammond-Kosack K.E."/>
            <person name="Hilburn K."/>
            <person name="Hua-Van A."/>
            <person name="Jonkers W."/>
            <person name="Kazan K."/>
            <person name="Kodira C.D."/>
            <person name="Koehrsen M."/>
            <person name="Kumar L."/>
            <person name="Lee Y.H."/>
            <person name="Li L."/>
            <person name="Manners J.M."/>
            <person name="Miranda-Saavedra D."/>
            <person name="Mukherjee M."/>
            <person name="Park G."/>
            <person name="Park J."/>
            <person name="Park S.Y."/>
            <person name="Proctor R.H."/>
            <person name="Regev A."/>
            <person name="Ruiz-Roldan M.C."/>
            <person name="Sain D."/>
            <person name="Sakthikumar S."/>
            <person name="Sykes S."/>
            <person name="Schwartz D.C."/>
            <person name="Turgeon B.G."/>
            <person name="Wapinski I."/>
            <person name="Yoder O."/>
            <person name="Young S."/>
            <person name="Zeng Q."/>
            <person name="Zhou S."/>
            <person name="Galagan J."/>
            <person name="Cuomo C.A."/>
            <person name="Kistler H.C."/>
            <person name="Rep M."/>
        </authorList>
    </citation>
    <scope>NUCLEOTIDE SEQUENCE [LARGE SCALE GENOMIC DNA]</scope>
    <source>
        <strain evidence="2">M3125 / FGSC 7600</strain>
    </source>
</reference>
<accession>W7M8R5</accession>
<evidence type="ECO:0000313" key="1">
    <source>
        <dbReference type="EMBL" id="EWG47958.1"/>
    </source>
</evidence>
<protein>
    <submittedName>
        <fullName evidence="1">Uncharacterized protein</fullName>
    </submittedName>
</protein>
<dbReference type="VEuPathDB" id="FungiDB:FVEG_16221"/>